<dbReference type="PANTHER" id="PTHR11931">
    <property type="entry name" value="PHOSPHOGLYCERATE MUTASE"/>
    <property type="match status" value="1"/>
</dbReference>
<comment type="caution">
    <text evidence="6">The sequence shown here is derived from an EMBL/GenBank/DDBJ whole genome shotgun (WGS) entry which is preliminary data.</text>
</comment>
<evidence type="ECO:0000256" key="4">
    <source>
        <dbReference type="HAMAP-Rule" id="MF_01039"/>
    </source>
</evidence>
<protein>
    <recommendedName>
        <fullName evidence="4 5">2,3-bisphosphoglycerate-dependent phosphoglycerate mutase</fullName>
        <shortName evidence="4">BPG-dependent PGAM</shortName>
        <shortName evidence="4">PGAM</shortName>
        <shortName evidence="4">Phosphoglyceromutase</shortName>
        <shortName evidence="4">dPGM</shortName>
        <ecNumber evidence="4 5">5.4.2.11</ecNumber>
    </recommendedName>
</protein>
<feature type="binding site" evidence="4">
    <location>
        <position position="149"/>
    </location>
    <ligand>
        <name>substrate</name>
    </ligand>
</feature>
<dbReference type="NCBIfam" id="NF010713">
    <property type="entry name" value="PRK14115.1"/>
    <property type="match status" value="1"/>
</dbReference>
<sequence>MSTTYECAGRRGYSINRCRQLADAREDGRPPGERVRKRSKASITLGAMADAPYKLILLRHGESEWNAKNLFTGWVDVNLNEKGEKEAVRGGELLKDAGLLPDVVHTSVQKRAIRTAQLALEAADRHWIPVHRSWRLNERHYGALQGKDKAQTLEEFGEEQFMLWRRSYDVPPPPLEDGAEFSQSDDARYASIPPELRPKTECLKDVVFRMLPYWYDGIVPDLLTGRTVLVAAHGNSLRALVKHLDGISDADIAGLNIPTGIPLYYELDADFKPLNPGGKYLDPDAAAAAIEAVKNQGKKK</sequence>
<evidence type="ECO:0000256" key="1">
    <source>
        <dbReference type="ARBA" id="ARBA00006717"/>
    </source>
</evidence>
<organism evidence="6 7">
    <name type="scientific">Streptomyces lannensis</name>
    <dbReference type="NCBI Taxonomy" id="766498"/>
    <lineage>
        <taxon>Bacteria</taxon>
        <taxon>Bacillati</taxon>
        <taxon>Actinomycetota</taxon>
        <taxon>Actinomycetes</taxon>
        <taxon>Kitasatosporales</taxon>
        <taxon>Streptomycetaceae</taxon>
        <taxon>Streptomyces</taxon>
    </lineage>
</organism>
<dbReference type="EC" id="5.4.2.11" evidence="4 5"/>
<dbReference type="Gene3D" id="3.40.50.1240">
    <property type="entry name" value="Phosphoglycerate mutase-like"/>
    <property type="match status" value="1"/>
</dbReference>
<dbReference type="InterPro" id="IPR029033">
    <property type="entry name" value="His_PPase_superfam"/>
</dbReference>
<name>A0ABP7JM37_9ACTN</name>
<keyword evidence="3 4" id="KW-0413">Isomerase</keyword>
<comment type="pathway">
    <text evidence="4 5">Carbohydrate degradation; glycolysis; pyruvate from D-glyceraldehyde 3-phosphate: step 3/5.</text>
</comment>
<dbReference type="SMART" id="SM00855">
    <property type="entry name" value="PGAM"/>
    <property type="match status" value="1"/>
</dbReference>
<feature type="site" description="Transition state stabilizer" evidence="4">
    <location>
        <position position="233"/>
    </location>
</feature>
<keyword evidence="7" id="KW-1185">Reference proteome</keyword>
<keyword evidence="4" id="KW-0312">Gluconeogenesis</keyword>
<proteinExistence type="inferred from homology"/>
<evidence type="ECO:0000313" key="7">
    <source>
        <dbReference type="Proteomes" id="UP001501563"/>
    </source>
</evidence>
<dbReference type="InterPro" id="IPR005952">
    <property type="entry name" value="Phosphogly_mut1"/>
</dbReference>
<dbReference type="InterPro" id="IPR013078">
    <property type="entry name" value="His_Pase_superF_clade-1"/>
</dbReference>
<dbReference type="InterPro" id="IPR001345">
    <property type="entry name" value="PG/BPGM_mutase_AS"/>
</dbReference>
<dbReference type="SUPFAM" id="SSF53254">
    <property type="entry name" value="Phosphoglycerate mutase-like"/>
    <property type="match status" value="1"/>
</dbReference>
<dbReference type="Proteomes" id="UP001501563">
    <property type="component" value="Unassembled WGS sequence"/>
</dbReference>
<evidence type="ECO:0000313" key="6">
    <source>
        <dbReference type="EMBL" id="GAA3847678.1"/>
    </source>
</evidence>
<comment type="catalytic activity">
    <reaction evidence="4 5">
        <text>(2R)-2-phosphoglycerate = (2R)-3-phosphoglycerate</text>
        <dbReference type="Rhea" id="RHEA:15901"/>
        <dbReference type="ChEBI" id="CHEBI:58272"/>
        <dbReference type="ChEBI" id="CHEBI:58289"/>
        <dbReference type="EC" id="5.4.2.11"/>
    </reaction>
</comment>
<dbReference type="NCBIfam" id="TIGR01258">
    <property type="entry name" value="pgm_1"/>
    <property type="match status" value="1"/>
</dbReference>
<dbReference type="PROSITE" id="PS00175">
    <property type="entry name" value="PG_MUTASE"/>
    <property type="match status" value="1"/>
</dbReference>
<evidence type="ECO:0000256" key="3">
    <source>
        <dbReference type="ARBA" id="ARBA00023235"/>
    </source>
</evidence>
<keyword evidence="2 4" id="KW-0324">Glycolysis</keyword>
<comment type="function">
    <text evidence="4 5">Catalyzes the interconversion of 2-phosphoglycerate and 3-phosphoglycerate.</text>
</comment>
<feature type="binding site" evidence="4">
    <location>
        <begin position="165"/>
        <end position="166"/>
    </location>
    <ligand>
        <name>substrate</name>
    </ligand>
</feature>
<feature type="binding site" evidence="4">
    <location>
        <begin position="72"/>
        <end position="73"/>
    </location>
    <ligand>
        <name>substrate</name>
    </ligand>
</feature>
<dbReference type="EMBL" id="BAAAZA010000002">
    <property type="protein sequence ID" value="GAA3847678.1"/>
    <property type="molecule type" value="Genomic_DNA"/>
</dbReference>
<feature type="binding site" evidence="4">
    <location>
        <begin position="59"/>
        <end position="66"/>
    </location>
    <ligand>
        <name>substrate</name>
    </ligand>
</feature>
<dbReference type="NCBIfam" id="NF010718">
    <property type="entry name" value="PRK14120.1"/>
    <property type="match status" value="1"/>
</dbReference>
<dbReference type="CDD" id="cd07067">
    <property type="entry name" value="HP_PGM_like"/>
    <property type="match status" value="1"/>
</dbReference>
<feature type="active site" description="Tele-phosphohistidine intermediate" evidence="4">
    <location>
        <position position="60"/>
    </location>
</feature>
<feature type="binding site" evidence="4">
    <location>
        <begin position="138"/>
        <end position="141"/>
    </location>
    <ligand>
        <name>substrate</name>
    </ligand>
</feature>
<feature type="active site" description="Proton donor/acceptor" evidence="4">
    <location>
        <position position="138"/>
    </location>
</feature>
<feature type="binding site" evidence="4">
    <location>
        <position position="111"/>
    </location>
    <ligand>
        <name>substrate</name>
    </ligand>
</feature>
<gene>
    <name evidence="4" type="primary">gpmA</name>
    <name evidence="6" type="ORF">GCM10022207_06220</name>
</gene>
<feature type="binding site" evidence="4">
    <location>
        <begin position="234"/>
        <end position="235"/>
    </location>
    <ligand>
        <name>substrate</name>
    </ligand>
</feature>
<evidence type="ECO:0000256" key="5">
    <source>
        <dbReference type="RuleBase" id="RU004512"/>
    </source>
</evidence>
<evidence type="ECO:0000256" key="2">
    <source>
        <dbReference type="ARBA" id="ARBA00023152"/>
    </source>
</evidence>
<dbReference type="Pfam" id="PF00300">
    <property type="entry name" value="His_Phos_1"/>
    <property type="match status" value="1"/>
</dbReference>
<comment type="similarity">
    <text evidence="1 4">Belongs to the phosphoglycerate mutase family. BPG-dependent PGAM subfamily.</text>
</comment>
<accession>A0ABP7JM37</accession>
<dbReference type="HAMAP" id="MF_01039">
    <property type="entry name" value="PGAM_GpmA"/>
    <property type="match status" value="1"/>
</dbReference>
<reference evidence="7" key="1">
    <citation type="journal article" date="2019" name="Int. J. Syst. Evol. Microbiol.">
        <title>The Global Catalogue of Microorganisms (GCM) 10K type strain sequencing project: providing services to taxonomists for standard genome sequencing and annotation.</title>
        <authorList>
            <consortium name="The Broad Institute Genomics Platform"/>
            <consortium name="The Broad Institute Genome Sequencing Center for Infectious Disease"/>
            <person name="Wu L."/>
            <person name="Ma J."/>
        </authorList>
    </citation>
    <scope>NUCLEOTIDE SEQUENCE [LARGE SCALE GENOMIC DNA]</scope>
    <source>
        <strain evidence="7">JCM 16578</strain>
    </source>
</reference>